<evidence type="ECO:0000256" key="2">
    <source>
        <dbReference type="SAM" id="MobiDB-lite"/>
    </source>
</evidence>
<reference evidence="4 5" key="1">
    <citation type="journal article" date="2021" name="MBio">
        <title>A New Model Trypanosomatid, Novymonas esmeraldas: Genomic Perception of Its 'Candidatus Pandoraea novymonadis' Endosymbiont.</title>
        <authorList>
            <person name="Zakharova A."/>
            <person name="Saura A."/>
            <person name="Butenko A."/>
            <person name="Podesvova L."/>
            <person name="Warmusova S."/>
            <person name="Kostygov A.Y."/>
            <person name="Nenarokova A."/>
            <person name="Lukes J."/>
            <person name="Opperdoes F.R."/>
            <person name="Yurchenko V."/>
        </authorList>
    </citation>
    <scope>NUCLEOTIDE SEQUENCE [LARGE SCALE GENOMIC DNA]</scope>
    <source>
        <strain evidence="4 5">E262AT.01</strain>
    </source>
</reference>
<gene>
    <name evidence="4" type="ORF">NESM_000563100</name>
</gene>
<feature type="compositionally biased region" description="Low complexity" evidence="2">
    <location>
        <begin position="117"/>
        <end position="131"/>
    </location>
</feature>
<dbReference type="SUPFAM" id="SSF54236">
    <property type="entry name" value="Ubiquitin-like"/>
    <property type="match status" value="1"/>
</dbReference>
<dbReference type="PROSITE" id="PS50053">
    <property type="entry name" value="UBIQUITIN_2"/>
    <property type="match status" value="1"/>
</dbReference>
<dbReference type="InterPro" id="IPR000626">
    <property type="entry name" value="Ubiquitin-like_dom"/>
</dbReference>
<dbReference type="AlphaFoldDB" id="A0AAW0EQ10"/>
<dbReference type="EMBL" id="JAECZO010000072">
    <property type="protein sequence ID" value="KAK7196273.1"/>
    <property type="molecule type" value="Genomic_DNA"/>
</dbReference>
<feature type="coiled-coil region" evidence="1">
    <location>
        <begin position="219"/>
        <end position="348"/>
    </location>
</feature>
<proteinExistence type="predicted"/>
<accession>A0AAW0EQ10</accession>
<dbReference type="CDD" id="cd16364">
    <property type="entry name" value="T3SC_I-like"/>
    <property type="match status" value="1"/>
</dbReference>
<feature type="region of interest" description="Disordered" evidence="2">
    <location>
        <begin position="193"/>
        <end position="212"/>
    </location>
</feature>
<dbReference type="InterPro" id="IPR010261">
    <property type="entry name" value="Tir_chaperone"/>
</dbReference>
<evidence type="ECO:0000259" key="3">
    <source>
        <dbReference type="PROSITE" id="PS50053"/>
    </source>
</evidence>
<name>A0AAW0EQ10_9TRYP</name>
<keyword evidence="5" id="KW-1185">Reference proteome</keyword>
<protein>
    <submittedName>
        <fullName evidence="4">Tir chaperone protein (CesT) family</fullName>
    </submittedName>
</protein>
<dbReference type="SUPFAM" id="SSF69635">
    <property type="entry name" value="Type III secretory system chaperone-like"/>
    <property type="match status" value="1"/>
</dbReference>
<sequence>MDASLTDAASGLRCVYVLSDVDGYKYKLVMQGDVRLLSVRKIKRYLQRSAGIEPAHQLLTFNGASLADTMSGEEAGLFDGAILRLQQVPPSSTTAAAQRSGSADAHQHSTRGRHEATGTSTTRGSSHRFSFAHPEDRGRLTYAPQKDGSVVLTSSPLLPVSTARAAVAVAAPQLIRSARGTPLRCLSPNKLAAEADGADTGGTPSAKQDSRGDNMRAYCRELEARIATLSVDNVRLREQLQVVARQAAEAFPDWKLEEEVSRLKAALAQAQRGVADATRAAAERWRVKEEELVKELDLLREERRRLQEETVTHESRLQELVRSMEGEIRGLQHELHDKEEALQAARVSLATARHDIPSTPLPPHSCASSSLDELAGAALRCLTEALDLTTPLELDGSNDTCVVPVSDALNVLITLDRESEHMFLYATLLNDLPSSPVLRLRLYEMLLQGALLGRDTAGGGVGVSLEANLVLMGVSAPLRYCEASALAVTAAPFVAAAQTWTERIDAVLGG</sequence>
<feature type="compositionally biased region" description="Polar residues" evidence="2">
    <location>
        <begin position="89"/>
        <end position="101"/>
    </location>
</feature>
<organism evidence="4 5">
    <name type="scientific">Novymonas esmeraldas</name>
    <dbReference type="NCBI Taxonomy" id="1808958"/>
    <lineage>
        <taxon>Eukaryota</taxon>
        <taxon>Discoba</taxon>
        <taxon>Euglenozoa</taxon>
        <taxon>Kinetoplastea</taxon>
        <taxon>Metakinetoplastina</taxon>
        <taxon>Trypanosomatida</taxon>
        <taxon>Trypanosomatidae</taxon>
        <taxon>Novymonas</taxon>
    </lineage>
</organism>
<comment type="caution">
    <text evidence="4">The sequence shown here is derived from an EMBL/GenBank/DDBJ whole genome shotgun (WGS) entry which is preliminary data.</text>
</comment>
<feature type="region of interest" description="Disordered" evidence="2">
    <location>
        <begin position="89"/>
        <end position="139"/>
    </location>
</feature>
<dbReference type="Gene3D" id="3.30.1460.10">
    <property type="match status" value="1"/>
</dbReference>
<evidence type="ECO:0000256" key="1">
    <source>
        <dbReference type="SAM" id="Coils"/>
    </source>
</evidence>
<dbReference type="Proteomes" id="UP001430356">
    <property type="component" value="Unassembled WGS sequence"/>
</dbReference>
<evidence type="ECO:0000313" key="5">
    <source>
        <dbReference type="Proteomes" id="UP001430356"/>
    </source>
</evidence>
<feature type="domain" description="Ubiquitin-like" evidence="3">
    <location>
        <begin position="38"/>
        <end position="85"/>
    </location>
</feature>
<keyword evidence="1" id="KW-0175">Coiled coil</keyword>
<dbReference type="Pfam" id="PF05932">
    <property type="entry name" value="CesT"/>
    <property type="match status" value="1"/>
</dbReference>
<evidence type="ECO:0000313" key="4">
    <source>
        <dbReference type="EMBL" id="KAK7196273.1"/>
    </source>
</evidence>
<dbReference type="InterPro" id="IPR029071">
    <property type="entry name" value="Ubiquitin-like_domsf"/>
</dbReference>
<dbReference type="GO" id="GO:0030254">
    <property type="term" value="P:protein secretion by the type III secretion system"/>
    <property type="evidence" value="ECO:0007669"/>
    <property type="project" value="InterPro"/>
</dbReference>